<dbReference type="Proteomes" id="UP000664132">
    <property type="component" value="Unassembled WGS sequence"/>
</dbReference>
<evidence type="ECO:0000259" key="1">
    <source>
        <dbReference type="Pfam" id="PF00135"/>
    </source>
</evidence>
<organism evidence="2 3">
    <name type="scientific">Cadophora malorum</name>
    <dbReference type="NCBI Taxonomy" id="108018"/>
    <lineage>
        <taxon>Eukaryota</taxon>
        <taxon>Fungi</taxon>
        <taxon>Dikarya</taxon>
        <taxon>Ascomycota</taxon>
        <taxon>Pezizomycotina</taxon>
        <taxon>Leotiomycetes</taxon>
        <taxon>Helotiales</taxon>
        <taxon>Ploettnerulaceae</taxon>
        <taxon>Cadophora</taxon>
    </lineage>
</organism>
<dbReference type="EMBL" id="JAFJYH010000236">
    <property type="protein sequence ID" value="KAG4415092.1"/>
    <property type="molecule type" value="Genomic_DNA"/>
</dbReference>
<dbReference type="InterPro" id="IPR050309">
    <property type="entry name" value="Type-B_Carboxylest/Lipase"/>
</dbReference>
<evidence type="ECO:0000313" key="3">
    <source>
        <dbReference type="Proteomes" id="UP000664132"/>
    </source>
</evidence>
<dbReference type="Gene3D" id="3.40.50.1820">
    <property type="entry name" value="alpha/beta hydrolase"/>
    <property type="match status" value="1"/>
</dbReference>
<dbReference type="Pfam" id="PF00135">
    <property type="entry name" value="COesterase"/>
    <property type="match status" value="1"/>
</dbReference>
<dbReference type="InterPro" id="IPR002018">
    <property type="entry name" value="CarbesteraseB"/>
</dbReference>
<dbReference type="SUPFAM" id="SSF53474">
    <property type="entry name" value="alpha/beta-Hydrolases"/>
    <property type="match status" value="1"/>
</dbReference>
<protein>
    <recommendedName>
        <fullName evidence="1">Carboxylesterase type B domain-containing protein</fullName>
    </recommendedName>
</protein>
<name>A0A8H7W4N5_9HELO</name>
<reference evidence="2" key="1">
    <citation type="submission" date="2021-02" db="EMBL/GenBank/DDBJ databases">
        <title>Genome sequence Cadophora malorum strain M34.</title>
        <authorList>
            <person name="Stefanovic E."/>
            <person name="Vu D."/>
            <person name="Scully C."/>
            <person name="Dijksterhuis J."/>
            <person name="Roader J."/>
            <person name="Houbraken J."/>
        </authorList>
    </citation>
    <scope>NUCLEOTIDE SEQUENCE</scope>
    <source>
        <strain evidence="2">M34</strain>
    </source>
</reference>
<evidence type="ECO:0000313" key="2">
    <source>
        <dbReference type="EMBL" id="KAG4415092.1"/>
    </source>
</evidence>
<comment type="caution">
    <text evidence="2">The sequence shown here is derived from an EMBL/GenBank/DDBJ whole genome shotgun (WGS) entry which is preliminary data.</text>
</comment>
<sequence length="537" mass="58955">MESIQHHCPSLSADLIAAKDAEAGVALFKGIPFASVSKRWTQSQVQNSLSSPFDATRFGPRCPQPPHISLIEATTKVPDLMEDEFACLNLNIAVPADALPKPTTDGPRTLLPVMVWVHGGAFKNGSASDPRYYPTTLSTLAASHKNPIIIVQINYRLGIFGFAASSDLLAEHTSSPTSEPFANFALHDQRTAFQWIQTHIQDFGGDPNNVTAFGVSAGSASLHMHILSGKPLFDRAILMSGCAPTMGPFPLPLFDKSWSKLCQKSGNDPSETSQQRLEKLRLLTPEELVANNGQSTTLAPLADGSYLPTSWKLGDAHPITRCKEMIIGNTLIEAIIFDVIAQLLPQPVFHSRLLSAFPNPEDSARFISLFGFDFTEGKQMDPEAYRDALRRFLSAVIFHYPSLRVAESFSSTPSETKSYLYRFSTPSHFPGPAHGLAAHGQCAMFLFNNDSNTWPQECQLISKEMARIWTGFAYGENPWEEFVSGEEGKVMSFSNGVFGTRGLDEGEDEGWGREDGTTGWLREHFDTAIMFVLGLMG</sequence>
<dbReference type="OrthoDB" id="6846267at2759"/>
<dbReference type="AlphaFoldDB" id="A0A8H7W4N5"/>
<feature type="domain" description="Carboxylesterase type B" evidence="1">
    <location>
        <begin position="22"/>
        <end position="480"/>
    </location>
</feature>
<dbReference type="InterPro" id="IPR029058">
    <property type="entry name" value="AB_hydrolase_fold"/>
</dbReference>
<gene>
    <name evidence="2" type="ORF">IFR04_011771</name>
</gene>
<dbReference type="PANTHER" id="PTHR11559">
    <property type="entry name" value="CARBOXYLESTERASE"/>
    <property type="match status" value="1"/>
</dbReference>
<accession>A0A8H7W4N5</accession>
<keyword evidence="3" id="KW-1185">Reference proteome</keyword>
<proteinExistence type="predicted"/>